<feature type="region of interest" description="Disordered" evidence="1">
    <location>
        <begin position="52"/>
        <end position="106"/>
    </location>
</feature>
<protein>
    <submittedName>
        <fullName evidence="3">Chromodomain-helicase-DNA-binding protein 7-like</fullName>
    </submittedName>
</protein>
<feature type="compositionally biased region" description="Basic and acidic residues" evidence="1">
    <location>
        <begin position="357"/>
        <end position="371"/>
    </location>
</feature>
<feature type="compositionally biased region" description="Basic residues" evidence="1">
    <location>
        <begin position="296"/>
        <end position="305"/>
    </location>
</feature>
<feature type="compositionally biased region" description="Basic residues" evidence="1">
    <location>
        <begin position="1"/>
        <end position="14"/>
    </location>
</feature>
<dbReference type="Proteomes" id="UP000835206">
    <property type="component" value="Chromosome 5"/>
</dbReference>
<name>A0A9B2JNN8_BOMTE</name>
<feature type="compositionally biased region" description="Basic and acidic residues" evidence="1">
    <location>
        <begin position="255"/>
        <end position="269"/>
    </location>
</feature>
<feature type="region of interest" description="Disordered" evidence="1">
    <location>
        <begin position="1"/>
        <end position="40"/>
    </location>
</feature>
<feature type="region of interest" description="Disordered" evidence="1">
    <location>
        <begin position="218"/>
        <end position="441"/>
    </location>
</feature>
<dbReference type="KEGG" id="bter:100644054"/>
<evidence type="ECO:0000256" key="1">
    <source>
        <dbReference type="SAM" id="MobiDB-lite"/>
    </source>
</evidence>
<evidence type="ECO:0000313" key="3">
    <source>
        <dbReference type="RefSeq" id="XP_012164485.2"/>
    </source>
</evidence>
<dbReference type="RefSeq" id="XP_012164485.2">
    <property type="nucleotide sequence ID" value="XM_012309095.3"/>
</dbReference>
<organism evidence="2 3">
    <name type="scientific">Bombus terrestris</name>
    <name type="common">Buff-tailed bumblebee</name>
    <name type="synonym">Apis terrestris</name>
    <dbReference type="NCBI Taxonomy" id="30195"/>
    <lineage>
        <taxon>Eukaryota</taxon>
        <taxon>Metazoa</taxon>
        <taxon>Ecdysozoa</taxon>
        <taxon>Arthropoda</taxon>
        <taxon>Hexapoda</taxon>
        <taxon>Insecta</taxon>
        <taxon>Pterygota</taxon>
        <taxon>Neoptera</taxon>
        <taxon>Endopterygota</taxon>
        <taxon>Hymenoptera</taxon>
        <taxon>Apocrita</taxon>
        <taxon>Aculeata</taxon>
        <taxon>Apoidea</taxon>
        <taxon>Anthophila</taxon>
        <taxon>Apidae</taxon>
        <taxon>Bombus</taxon>
        <taxon>Bombus</taxon>
    </lineage>
</organism>
<sequence>MAPPKRKSKGRLWKKQIIGPRYSYQQRPKRQNIPRRVQTLYQPTTVREMVYRLLNSKHNQGKKQRDPGSGRFHGSMRKYQNTRESSYDSSPYRDSSPSIQDSEYTKSVATSVENLSRVMEATNSSVGSSSGNSSVSNASVEPIALAKTIDNTRALLKKKSFVQVINNYIKAGIEEGKRQAKKYIRKALSFGVKSGYLIPAGPQGQVIRVSPTLIESKKSDIESRKRRRRARRGEEDPIADAQKWRRLTPAWDTKNITRRENTPKPETPPRKRRKTSKNSIQAKKSPRKKTQERTPRKNRKRKGKRDKLIISTLSKSPSNKIDETQKKIRSTRNSYKYDVDKGKEDHRSRRTKSSRSRKGDNENLKENKPDSSNEDAYNAELSENEEINERMAIVRQKSTTSREDALRNSSGSSGNPAKIVEEKLDASYEENNKNDTIENLD</sequence>
<reference evidence="3" key="1">
    <citation type="submission" date="2025-08" db="UniProtKB">
        <authorList>
            <consortium name="RefSeq"/>
        </authorList>
    </citation>
    <scope>IDENTIFICATION</scope>
</reference>
<keyword evidence="2" id="KW-1185">Reference proteome</keyword>
<gene>
    <name evidence="3" type="primary">LOC100644054</name>
</gene>
<evidence type="ECO:0000313" key="2">
    <source>
        <dbReference type="Proteomes" id="UP000835206"/>
    </source>
</evidence>
<proteinExistence type="predicted"/>
<feature type="compositionally biased region" description="Basic and acidic residues" evidence="1">
    <location>
        <begin position="419"/>
        <end position="441"/>
    </location>
</feature>
<dbReference type="GeneID" id="100644054"/>
<accession>A0A9B2JNN8</accession>
<dbReference type="AlphaFoldDB" id="A0A9B2JNN8"/>
<feature type="compositionally biased region" description="Basic and acidic residues" evidence="1">
    <location>
        <begin position="335"/>
        <end position="347"/>
    </location>
</feature>
<feature type="compositionally biased region" description="Low complexity" evidence="1">
    <location>
        <begin position="87"/>
        <end position="98"/>
    </location>
</feature>
<dbReference type="OrthoDB" id="7635320at2759"/>